<evidence type="ECO:0000313" key="1">
    <source>
        <dbReference type="EMBL" id="EGO02314.1"/>
    </source>
</evidence>
<dbReference type="InParanoid" id="F8PQX0"/>
<dbReference type="OMA" id="WREQLKS"/>
<keyword evidence="2" id="KW-1185">Reference proteome</keyword>
<dbReference type="OrthoDB" id="3358861at2759"/>
<dbReference type="Gene3D" id="1.20.1270.60">
    <property type="entry name" value="Arfaptin homology (AH) domain/BAR domain"/>
    <property type="match status" value="1"/>
</dbReference>
<dbReference type="HOGENOM" id="CLU_2284077_0_0_1"/>
<reference evidence="2" key="1">
    <citation type="journal article" date="2011" name="Science">
        <title>The plant cell wall-decomposing machinery underlies the functional diversity of forest fungi.</title>
        <authorList>
            <person name="Eastwood D.C."/>
            <person name="Floudas D."/>
            <person name="Binder M."/>
            <person name="Majcherczyk A."/>
            <person name="Schneider P."/>
            <person name="Aerts A."/>
            <person name="Asiegbu F.O."/>
            <person name="Baker S.E."/>
            <person name="Barry K."/>
            <person name="Bendiksby M."/>
            <person name="Blumentritt M."/>
            <person name="Coutinho P.M."/>
            <person name="Cullen D."/>
            <person name="de Vries R.P."/>
            <person name="Gathman A."/>
            <person name="Goodell B."/>
            <person name="Henrissat B."/>
            <person name="Ihrmark K."/>
            <person name="Kauserud H."/>
            <person name="Kohler A."/>
            <person name="LaButti K."/>
            <person name="Lapidus A."/>
            <person name="Lavin J.L."/>
            <person name="Lee Y.-H."/>
            <person name="Lindquist E."/>
            <person name="Lilly W."/>
            <person name="Lucas S."/>
            <person name="Morin E."/>
            <person name="Murat C."/>
            <person name="Oguiza J.A."/>
            <person name="Park J."/>
            <person name="Pisabarro A.G."/>
            <person name="Riley R."/>
            <person name="Rosling A."/>
            <person name="Salamov A."/>
            <person name="Schmidt O."/>
            <person name="Schmutz J."/>
            <person name="Skrede I."/>
            <person name="Stenlid J."/>
            <person name="Wiebenga A."/>
            <person name="Xie X."/>
            <person name="Kuees U."/>
            <person name="Hibbett D.S."/>
            <person name="Hoffmeister D."/>
            <person name="Hoegberg N."/>
            <person name="Martin F."/>
            <person name="Grigoriev I.V."/>
            <person name="Watkinson S.C."/>
        </authorList>
    </citation>
    <scope>NUCLEOTIDE SEQUENCE [LARGE SCALE GENOMIC DNA]</scope>
    <source>
        <strain evidence="2">strain S7.3</strain>
    </source>
</reference>
<dbReference type="STRING" id="936435.F8PQX0"/>
<organism evidence="2">
    <name type="scientific">Serpula lacrymans var. lacrymans (strain S7.3)</name>
    <name type="common">Dry rot fungus</name>
    <dbReference type="NCBI Taxonomy" id="936435"/>
    <lineage>
        <taxon>Eukaryota</taxon>
        <taxon>Fungi</taxon>
        <taxon>Dikarya</taxon>
        <taxon>Basidiomycota</taxon>
        <taxon>Agaricomycotina</taxon>
        <taxon>Agaricomycetes</taxon>
        <taxon>Agaricomycetidae</taxon>
        <taxon>Boletales</taxon>
        <taxon>Coniophorineae</taxon>
        <taxon>Serpulaceae</taxon>
        <taxon>Serpula</taxon>
    </lineage>
</organism>
<proteinExistence type="predicted"/>
<dbReference type="Proteomes" id="UP000008063">
    <property type="component" value="Unassembled WGS sequence"/>
</dbReference>
<dbReference type="InterPro" id="IPR027267">
    <property type="entry name" value="AH/BAR_dom_sf"/>
</dbReference>
<gene>
    <name evidence="1" type="ORF">SERLA73DRAFT_49963</name>
</gene>
<dbReference type="EMBL" id="GL945477">
    <property type="protein sequence ID" value="EGO02314.1"/>
    <property type="molecule type" value="Genomic_DNA"/>
</dbReference>
<accession>F8PQX0</accession>
<dbReference type="AlphaFoldDB" id="F8PQX0"/>
<protein>
    <recommendedName>
        <fullName evidence="3">DH domain-containing protein</fullName>
    </recommendedName>
</protein>
<evidence type="ECO:0000313" key="2">
    <source>
        <dbReference type="Proteomes" id="UP000008063"/>
    </source>
</evidence>
<name>F8PQX0_SERL3</name>
<evidence type="ECO:0008006" key="3">
    <source>
        <dbReference type="Google" id="ProtNLM"/>
    </source>
</evidence>
<sequence length="124" mass="13857">MVHRPPDSRLLTNLIHHEKDYIKHLFALFPLSHAALTSLSAYAIASPSSGSHQSSVSPSQTLTALVEVLASSDDALHRYTQAVERWREELAGLKDLEEDVGAVLRDREILQVVFRFVSSMLLIH</sequence>